<feature type="region of interest" description="Disordered" evidence="9">
    <location>
        <begin position="96"/>
        <end position="142"/>
    </location>
</feature>
<dbReference type="InterPro" id="IPR000276">
    <property type="entry name" value="GPCR_Rhodpsn"/>
</dbReference>
<dbReference type="InterPro" id="IPR017452">
    <property type="entry name" value="GPCR_Rhodpsn_7TM"/>
</dbReference>
<keyword evidence="3 10" id="KW-0812">Transmembrane</keyword>
<evidence type="ECO:0000256" key="6">
    <source>
        <dbReference type="ARBA" id="ARBA00023136"/>
    </source>
</evidence>
<dbReference type="GO" id="GO:0005886">
    <property type="term" value="C:plasma membrane"/>
    <property type="evidence" value="ECO:0007669"/>
    <property type="project" value="UniProtKB-SubCell"/>
</dbReference>
<accession>A0A8S3ZEB8</accession>
<feature type="compositionally biased region" description="Polar residues" evidence="9">
    <location>
        <begin position="119"/>
        <end position="128"/>
    </location>
</feature>
<comment type="subcellular location">
    <subcellularLocation>
        <location evidence="1">Cell membrane</location>
        <topology evidence="1">Multi-pass membrane protein</topology>
    </subcellularLocation>
</comment>
<evidence type="ECO:0000256" key="7">
    <source>
        <dbReference type="ARBA" id="ARBA00023170"/>
    </source>
</evidence>
<feature type="domain" description="G-protein coupled receptors family 1 profile" evidence="11">
    <location>
        <begin position="281"/>
        <end position="372"/>
    </location>
</feature>
<dbReference type="GO" id="GO:0007210">
    <property type="term" value="P:serotonin receptor signaling pathway"/>
    <property type="evidence" value="ECO:0007669"/>
    <property type="project" value="TreeGrafter"/>
</dbReference>
<evidence type="ECO:0000313" key="12">
    <source>
        <dbReference type="EMBL" id="CAG5125382.1"/>
    </source>
</evidence>
<dbReference type="GO" id="GO:0007187">
    <property type="term" value="P:G protein-coupled receptor signaling pathway, coupled to cyclic nucleotide second messenger"/>
    <property type="evidence" value="ECO:0007669"/>
    <property type="project" value="TreeGrafter"/>
</dbReference>
<evidence type="ECO:0000256" key="5">
    <source>
        <dbReference type="ARBA" id="ARBA00023040"/>
    </source>
</evidence>
<feature type="transmembrane region" description="Helical" evidence="10">
    <location>
        <begin position="353"/>
        <end position="375"/>
    </location>
</feature>
<dbReference type="GO" id="GO:0030425">
    <property type="term" value="C:dendrite"/>
    <property type="evidence" value="ECO:0007669"/>
    <property type="project" value="TreeGrafter"/>
</dbReference>
<dbReference type="Proteomes" id="UP000678393">
    <property type="component" value="Unassembled WGS sequence"/>
</dbReference>
<proteinExistence type="predicted"/>
<feature type="compositionally biased region" description="Polar residues" evidence="9">
    <location>
        <begin position="257"/>
        <end position="275"/>
    </location>
</feature>
<organism evidence="12 13">
    <name type="scientific">Candidula unifasciata</name>
    <dbReference type="NCBI Taxonomy" id="100452"/>
    <lineage>
        <taxon>Eukaryota</taxon>
        <taxon>Metazoa</taxon>
        <taxon>Spiralia</taxon>
        <taxon>Lophotrochozoa</taxon>
        <taxon>Mollusca</taxon>
        <taxon>Gastropoda</taxon>
        <taxon>Heterobranchia</taxon>
        <taxon>Euthyneura</taxon>
        <taxon>Panpulmonata</taxon>
        <taxon>Eupulmonata</taxon>
        <taxon>Stylommatophora</taxon>
        <taxon>Helicina</taxon>
        <taxon>Helicoidea</taxon>
        <taxon>Geomitridae</taxon>
        <taxon>Candidula</taxon>
    </lineage>
</organism>
<evidence type="ECO:0000256" key="4">
    <source>
        <dbReference type="ARBA" id="ARBA00022989"/>
    </source>
</evidence>
<reference evidence="12" key="1">
    <citation type="submission" date="2021-04" db="EMBL/GenBank/DDBJ databases">
        <authorList>
            <consortium name="Molecular Ecology Group"/>
        </authorList>
    </citation>
    <scope>NUCLEOTIDE SEQUENCE</scope>
</reference>
<dbReference type="Pfam" id="PF00001">
    <property type="entry name" value="7tm_1"/>
    <property type="match status" value="1"/>
</dbReference>
<dbReference type="EMBL" id="CAJHNH020002041">
    <property type="protein sequence ID" value="CAG5125382.1"/>
    <property type="molecule type" value="Genomic_DNA"/>
</dbReference>
<evidence type="ECO:0000256" key="9">
    <source>
        <dbReference type="SAM" id="MobiDB-lite"/>
    </source>
</evidence>
<keyword evidence="6 10" id="KW-0472">Membrane</keyword>
<keyword evidence="13" id="KW-1185">Reference proteome</keyword>
<evidence type="ECO:0000256" key="3">
    <source>
        <dbReference type="ARBA" id="ARBA00022692"/>
    </source>
</evidence>
<name>A0A8S3ZEB8_9EUPU</name>
<dbReference type="GO" id="GO:0030594">
    <property type="term" value="F:neurotransmitter receptor activity"/>
    <property type="evidence" value="ECO:0007669"/>
    <property type="project" value="TreeGrafter"/>
</dbReference>
<feature type="transmembrane region" description="Helical" evidence="10">
    <location>
        <begin position="317"/>
        <end position="341"/>
    </location>
</feature>
<sequence length="428" mass="49100">MDRCLKGEFGRWDRRHSKQDQIIETLLSKDKMEDKEDEESSKEKINFTKPEILIPAPDPLSVHFNNVCNVYSHSAPNSPLNRRNHYSLPINFNSDEEEEYELENEELSDKTNDEEENDTSGSSNSDTVTIRLHPPTPKVRSIHGDTLNVDSYCCEKLRTCNTQNVISLSVPSQTNTKTEHLNGHINFRSSSSSSNCSNKQIINSLANGTSFQSVSQASTSPVPDFLISSEGELTLEETDDTLEDVPRDQQMKLRRPNQLQSHYRFNRTPSPSNQYHDSHYKSKRTNRNTFRIHRGKDSVKHILSSKTASNERKASKVLGIIFIVFVILWTPFFAVNIINAACETCMDNFNKELMSLFLWMGYIASLANPIIYTMFNTAFRRAFIKILTCKIRRSFRSATCESQYMSYTTMLASERRNTVTVVLRDESR</sequence>
<evidence type="ECO:0000256" key="2">
    <source>
        <dbReference type="ARBA" id="ARBA00022475"/>
    </source>
</evidence>
<feature type="region of interest" description="Disordered" evidence="9">
    <location>
        <begin position="256"/>
        <end position="281"/>
    </location>
</feature>
<dbReference type="GO" id="GO:0007268">
    <property type="term" value="P:chemical synaptic transmission"/>
    <property type="evidence" value="ECO:0007669"/>
    <property type="project" value="TreeGrafter"/>
</dbReference>
<dbReference type="PROSITE" id="PS50262">
    <property type="entry name" value="G_PROTEIN_RECEP_F1_2"/>
    <property type="match status" value="1"/>
</dbReference>
<dbReference type="GO" id="GO:0045202">
    <property type="term" value="C:synapse"/>
    <property type="evidence" value="ECO:0007669"/>
    <property type="project" value="GOC"/>
</dbReference>
<evidence type="ECO:0000256" key="1">
    <source>
        <dbReference type="ARBA" id="ARBA00004651"/>
    </source>
</evidence>
<keyword evidence="7" id="KW-0675">Receptor</keyword>
<dbReference type="Gene3D" id="1.20.1070.10">
    <property type="entry name" value="Rhodopsin 7-helix transmembrane proteins"/>
    <property type="match status" value="1"/>
</dbReference>
<dbReference type="PANTHER" id="PTHR24247">
    <property type="entry name" value="5-HYDROXYTRYPTAMINE RECEPTOR"/>
    <property type="match status" value="1"/>
</dbReference>
<comment type="caution">
    <text evidence="12">The sequence shown here is derived from an EMBL/GenBank/DDBJ whole genome shotgun (WGS) entry which is preliminary data.</text>
</comment>
<dbReference type="PRINTS" id="PR00237">
    <property type="entry name" value="GPCRRHODOPSN"/>
</dbReference>
<dbReference type="OrthoDB" id="6358729at2759"/>
<keyword evidence="8" id="KW-0807">Transducer</keyword>
<evidence type="ECO:0000256" key="8">
    <source>
        <dbReference type="ARBA" id="ARBA00023224"/>
    </source>
</evidence>
<evidence type="ECO:0000313" key="13">
    <source>
        <dbReference type="Proteomes" id="UP000678393"/>
    </source>
</evidence>
<keyword evidence="5" id="KW-0297">G-protein coupled receptor</keyword>
<evidence type="ECO:0000259" key="11">
    <source>
        <dbReference type="PROSITE" id="PS50262"/>
    </source>
</evidence>
<evidence type="ECO:0000256" key="10">
    <source>
        <dbReference type="SAM" id="Phobius"/>
    </source>
</evidence>
<keyword evidence="4 10" id="KW-1133">Transmembrane helix</keyword>
<dbReference type="PANTHER" id="PTHR24247:SF222">
    <property type="entry name" value="5-HYDROXYTRYPTAMINE (SEROTONIN) RECEPTOR 2B, ISOFORM E"/>
    <property type="match status" value="1"/>
</dbReference>
<gene>
    <name evidence="12" type="ORF">CUNI_LOCUS10940</name>
</gene>
<dbReference type="AlphaFoldDB" id="A0A8S3ZEB8"/>
<feature type="compositionally biased region" description="Acidic residues" evidence="9">
    <location>
        <begin position="96"/>
        <end position="118"/>
    </location>
</feature>
<protein>
    <recommendedName>
        <fullName evidence="11">G-protein coupled receptors family 1 profile domain-containing protein</fullName>
    </recommendedName>
</protein>
<keyword evidence="2" id="KW-1003">Cell membrane</keyword>
<dbReference type="GO" id="GO:0004993">
    <property type="term" value="F:G protein-coupled serotonin receptor activity"/>
    <property type="evidence" value="ECO:0007669"/>
    <property type="project" value="TreeGrafter"/>
</dbReference>
<dbReference type="SUPFAM" id="SSF81321">
    <property type="entry name" value="Family A G protein-coupled receptor-like"/>
    <property type="match status" value="1"/>
</dbReference>